<feature type="domain" description="MacB-like periplasmic core" evidence="9">
    <location>
        <begin position="22"/>
        <end position="238"/>
    </location>
</feature>
<dbReference type="InterPro" id="IPR025857">
    <property type="entry name" value="MacB_PCD"/>
</dbReference>
<dbReference type="OrthoDB" id="5377590at2"/>
<sequence length="806" mass="85763">MGTFLQNVRYAVRSLRKSPGFTLIAVLALALGIGANSAVFSVVNGVLLNPPPFTQPERLVHIWGNYAKANIKDIVVSVPEYRDYLTMPKAFGSLAAFDANNVTLTGGDAPERLQLTRSTASLFPTLGVSPVLGRAFSEEEEALGRDKVVVLTHKTWRTRFAADSSVLGRELRLDGDTYTVVGVLPPGVEYPADTDLYAPLAPTQEQAAEVSRGYHFLSVVGRLKPGMTLEAAKADMDRVGREMETLYEQSYKDYGWTITVKSLEDEVVGQVRGTLWLLLGAVGFVLLVACSSVANLLLARATARAREVSIRAALGASRGRLVAQFLTESLVLSAVGGGLGLLLAVWGTDALVAMVGDGLPRAAEVGLDVSSVLFTVGISVLTGVGFGLVPALQASRVDLSATMREGSRGTEGGKAGRLRAGLVVGQVAFALVLLVGAGLFLRSFQALTQVEAGFTPEGVLTGQLVLPATSYAKPEDQRAFQRELLRRVQALPGVESAAVANMLPLGGKTNTSFDVEGRTRAPGEMWPAVETRFASADYLRTLRVRLRDGRMLQETDGPDAAGAVVINQTFADLYWPKGDALGQRLKLHRSDARWATVVGIVDDLREWGLDKPARPTAYYSAVQTPLSSLHLVARVKAGDPESLRTALESEVRALDGNLPLFKVTSMVRLVDESIGSQRLTALLMGLFAGTALLLAALGISGVIGYSVAQRTREMGIRMALGAAKSDVLALVLRQGMKLAGLGVLLGLVLSLVLARLLSTLLYGVTAYDPWTFAGVAALLSGVALGATWLPAHRATRVDPIIALKAE</sequence>
<evidence type="ECO:0000256" key="7">
    <source>
        <dbReference type="SAM" id="Phobius"/>
    </source>
</evidence>
<evidence type="ECO:0000256" key="6">
    <source>
        <dbReference type="ARBA" id="ARBA00038076"/>
    </source>
</evidence>
<feature type="domain" description="MacB-like periplasmic core" evidence="9">
    <location>
        <begin position="421"/>
        <end position="643"/>
    </location>
</feature>
<evidence type="ECO:0000259" key="9">
    <source>
        <dbReference type="Pfam" id="PF12704"/>
    </source>
</evidence>
<dbReference type="GO" id="GO:0022857">
    <property type="term" value="F:transmembrane transporter activity"/>
    <property type="evidence" value="ECO:0007669"/>
    <property type="project" value="TreeGrafter"/>
</dbReference>
<keyword evidence="2" id="KW-1003">Cell membrane</keyword>
<feature type="transmembrane region" description="Helical" evidence="7">
    <location>
        <begin position="21"/>
        <end position="48"/>
    </location>
</feature>
<feature type="transmembrane region" description="Helical" evidence="7">
    <location>
        <begin position="738"/>
        <end position="764"/>
    </location>
</feature>
<dbReference type="EMBL" id="VIFM01000037">
    <property type="protein sequence ID" value="TQF15733.1"/>
    <property type="molecule type" value="Genomic_DNA"/>
</dbReference>
<feature type="transmembrane region" description="Helical" evidence="7">
    <location>
        <begin position="330"/>
        <end position="352"/>
    </location>
</feature>
<evidence type="ECO:0000256" key="4">
    <source>
        <dbReference type="ARBA" id="ARBA00022989"/>
    </source>
</evidence>
<feature type="domain" description="ABC3 transporter permease C-terminal" evidence="8">
    <location>
        <begin position="686"/>
        <end position="799"/>
    </location>
</feature>
<feature type="transmembrane region" description="Helical" evidence="7">
    <location>
        <begin position="682"/>
        <end position="708"/>
    </location>
</feature>
<gene>
    <name evidence="10" type="ORF">FJV41_12135</name>
</gene>
<feature type="transmembrane region" description="Helical" evidence="7">
    <location>
        <begin position="372"/>
        <end position="397"/>
    </location>
</feature>
<comment type="similarity">
    <text evidence="6">Belongs to the ABC-4 integral membrane protein family.</text>
</comment>
<name>A0A540X3C1_9BACT</name>
<dbReference type="PANTHER" id="PTHR30572:SF4">
    <property type="entry name" value="ABC TRANSPORTER PERMEASE YTRF"/>
    <property type="match status" value="1"/>
</dbReference>
<protein>
    <submittedName>
        <fullName evidence="10">ABC transporter permease</fullName>
    </submittedName>
</protein>
<evidence type="ECO:0000313" key="10">
    <source>
        <dbReference type="EMBL" id="TQF15733.1"/>
    </source>
</evidence>
<dbReference type="PANTHER" id="PTHR30572">
    <property type="entry name" value="MEMBRANE COMPONENT OF TRANSPORTER-RELATED"/>
    <property type="match status" value="1"/>
</dbReference>
<evidence type="ECO:0000259" key="8">
    <source>
        <dbReference type="Pfam" id="PF02687"/>
    </source>
</evidence>
<dbReference type="Pfam" id="PF12704">
    <property type="entry name" value="MacB_PCD"/>
    <property type="match status" value="2"/>
</dbReference>
<evidence type="ECO:0000256" key="1">
    <source>
        <dbReference type="ARBA" id="ARBA00004651"/>
    </source>
</evidence>
<proteinExistence type="inferred from homology"/>
<comment type="caution">
    <text evidence="10">The sequence shown here is derived from an EMBL/GenBank/DDBJ whole genome shotgun (WGS) entry which is preliminary data.</text>
</comment>
<dbReference type="AlphaFoldDB" id="A0A540X3C1"/>
<organism evidence="10 11">
    <name type="scientific">Myxococcus llanfairpwllgwyngyllgogerychwyrndrobwllllantysiliogogogochensis</name>
    <dbReference type="NCBI Taxonomy" id="2590453"/>
    <lineage>
        <taxon>Bacteria</taxon>
        <taxon>Pseudomonadati</taxon>
        <taxon>Myxococcota</taxon>
        <taxon>Myxococcia</taxon>
        <taxon>Myxococcales</taxon>
        <taxon>Cystobacterineae</taxon>
        <taxon>Myxococcaceae</taxon>
        <taxon>Myxococcus</taxon>
    </lineage>
</organism>
<keyword evidence="4 7" id="KW-1133">Transmembrane helix</keyword>
<dbReference type="InterPro" id="IPR050250">
    <property type="entry name" value="Macrolide_Exporter_MacB"/>
</dbReference>
<dbReference type="InterPro" id="IPR017800">
    <property type="entry name" value="ADOP"/>
</dbReference>
<dbReference type="RefSeq" id="WP_141642616.1">
    <property type="nucleotide sequence ID" value="NZ_VIFM01000037.1"/>
</dbReference>
<comment type="subcellular location">
    <subcellularLocation>
        <location evidence="1">Cell membrane</location>
        <topology evidence="1">Multi-pass membrane protein</topology>
    </subcellularLocation>
</comment>
<keyword evidence="3 7" id="KW-0812">Transmembrane</keyword>
<keyword evidence="5 7" id="KW-0472">Membrane</keyword>
<evidence type="ECO:0000256" key="5">
    <source>
        <dbReference type="ARBA" id="ARBA00023136"/>
    </source>
</evidence>
<dbReference type="InterPro" id="IPR003838">
    <property type="entry name" value="ABC3_permease_C"/>
</dbReference>
<evidence type="ECO:0000313" key="11">
    <source>
        <dbReference type="Proteomes" id="UP000315369"/>
    </source>
</evidence>
<feature type="domain" description="ABC3 transporter permease C-terminal" evidence="8">
    <location>
        <begin position="281"/>
        <end position="397"/>
    </location>
</feature>
<feature type="transmembrane region" description="Helical" evidence="7">
    <location>
        <begin position="275"/>
        <end position="298"/>
    </location>
</feature>
<dbReference type="Pfam" id="PF02687">
    <property type="entry name" value="FtsX"/>
    <property type="match status" value="2"/>
</dbReference>
<feature type="transmembrane region" description="Helical" evidence="7">
    <location>
        <begin position="418"/>
        <end position="441"/>
    </location>
</feature>
<accession>A0A540X3C1</accession>
<keyword evidence="11" id="KW-1185">Reference proteome</keyword>
<dbReference type="NCBIfam" id="TIGR03434">
    <property type="entry name" value="ADOP"/>
    <property type="match status" value="1"/>
</dbReference>
<reference evidence="10 11" key="1">
    <citation type="submission" date="2019-06" db="EMBL/GenBank/DDBJ databases">
        <authorList>
            <person name="Livingstone P."/>
            <person name="Whitworth D."/>
        </authorList>
    </citation>
    <scope>NUCLEOTIDE SEQUENCE [LARGE SCALE GENOMIC DNA]</scope>
    <source>
        <strain evidence="10 11">AM401</strain>
    </source>
</reference>
<evidence type="ECO:0000256" key="3">
    <source>
        <dbReference type="ARBA" id="ARBA00022692"/>
    </source>
</evidence>
<feature type="transmembrane region" description="Helical" evidence="7">
    <location>
        <begin position="770"/>
        <end position="789"/>
    </location>
</feature>
<dbReference type="Proteomes" id="UP000315369">
    <property type="component" value="Unassembled WGS sequence"/>
</dbReference>
<dbReference type="GO" id="GO:0005886">
    <property type="term" value="C:plasma membrane"/>
    <property type="evidence" value="ECO:0007669"/>
    <property type="project" value="UniProtKB-SubCell"/>
</dbReference>
<evidence type="ECO:0000256" key="2">
    <source>
        <dbReference type="ARBA" id="ARBA00022475"/>
    </source>
</evidence>